<dbReference type="InterPro" id="IPR013785">
    <property type="entry name" value="Aldolase_TIM"/>
</dbReference>
<dbReference type="PANTHER" id="PTHR35882">
    <property type="entry name" value="PELA"/>
    <property type="match status" value="1"/>
</dbReference>
<feature type="domain" description="Glycoside-hydrolase family GH114 TIM-barrel" evidence="1">
    <location>
        <begin position="210"/>
        <end position="324"/>
    </location>
</feature>
<accession>A0A246GFA5</accession>
<dbReference type="Proteomes" id="UP000197768">
    <property type="component" value="Unassembled WGS sequence"/>
</dbReference>
<dbReference type="InterPro" id="IPR017853">
    <property type="entry name" value="GH"/>
</dbReference>
<dbReference type="EMBL" id="MTCZ01000248">
    <property type="protein sequence ID" value="OWP82809.1"/>
    <property type="molecule type" value="Genomic_DNA"/>
</dbReference>
<organism evidence="2 3">
    <name type="scientific">Flavobacterium davisii</name>
    <dbReference type="NCBI Taxonomy" id="2906077"/>
    <lineage>
        <taxon>Bacteria</taxon>
        <taxon>Pseudomonadati</taxon>
        <taxon>Bacteroidota</taxon>
        <taxon>Flavobacteriia</taxon>
        <taxon>Flavobacteriales</taxon>
        <taxon>Flavobacteriaceae</taxon>
        <taxon>Flavobacterium</taxon>
    </lineage>
</organism>
<gene>
    <name evidence="2" type="ORF">BWK59_13890</name>
</gene>
<reference evidence="2 3" key="1">
    <citation type="journal article" date="2017" name="Infect. Genet. Evol.">
        <title>Comparative genome analysis of fish pathogen Flavobacterium columnare reveals extensive sequence diversity within the species.</title>
        <authorList>
            <person name="Kayansamruaj P."/>
            <person name="Dong H.T."/>
            <person name="Hirono I."/>
            <person name="Kondo H."/>
            <person name="Senapin S."/>
            <person name="Rodkhum C."/>
        </authorList>
    </citation>
    <scope>NUCLEOTIDE SEQUENCE [LARGE SCALE GENOMIC DNA]</scope>
    <source>
        <strain evidence="2 3">1215</strain>
    </source>
</reference>
<sequence length="328" mass="37781">MKIKYLTIIAILFFFSCNKDNDDTNLKVEESIDFKQKMREFVIGISQYSKSINPNFSIIPQNGIELVSTTNDGLGAPVSSYLDAIDANGQEDLFYSSENDNQPTPDDRTEYLKKLLNISKNSGNKILVIDFCTTGNDISDSYSKNNNNNYTSFATTEIGLNSIPPLPNPINQENDLNINGINDAKNFLYIINPTQFKSKDDFITAVNKTNYDLIIMDLFFRGTPFTASEVNRLKNKENGGKRLVISYMSIGEAESYRYYWNRNWYTNKPSWLDEENTDWKGNFKVKYWDENWQNIIYGNNNSYLKKILDANFDGVYLDIIDAFDYYAN</sequence>
<comment type="caution">
    <text evidence="2">The sequence shown here is derived from an EMBL/GenBank/DDBJ whole genome shotgun (WGS) entry which is preliminary data.</text>
</comment>
<evidence type="ECO:0000313" key="3">
    <source>
        <dbReference type="Proteomes" id="UP000197768"/>
    </source>
</evidence>
<evidence type="ECO:0000313" key="2">
    <source>
        <dbReference type="EMBL" id="OWP82809.1"/>
    </source>
</evidence>
<dbReference type="InterPro" id="IPR004352">
    <property type="entry name" value="GH114_TIM-barrel"/>
</dbReference>
<dbReference type="PRINTS" id="PR01545">
    <property type="entry name" value="THEMAYE10DUF"/>
</dbReference>
<name>A0A246GFA5_9FLAO</name>
<evidence type="ECO:0000259" key="1">
    <source>
        <dbReference type="Pfam" id="PF03537"/>
    </source>
</evidence>
<dbReference type="AlphaFoldDB" id="A0A246GFA5"/>
<protein>
    <recommendedName>
        <fullName evidence="1">Glycoside-hydrolase family GH114 TIM-barrel domain-containing protein</fullName>
    </recommendedName>
</protein>
<dbReference type="PANTHER" id="PTHR35882:SF1">
    <property type="match status" value="1"/>
</dbReference>
<dbReference type="Gene3D" id="3.20.20.70">
    <property type="entry name" value="Aldolase class I"/>
    <property type="match status" value="2"/>
</dbReference>
<dbReference type="InterPro" id="IPR016062">
    <property type="entry name" value="TM1410-rel"/>
</dbReference>
<dbReference type="SUPFAM" id="SSF51445">
    <property type="entry name" value="(Trans)glycosidases"/>
    <property type="match status" value="1"/>
</dbReference>
<dbReference type="PROSITE" id="PS51257">
    <property type="entry name" value="PROKAR_LIPOPROTEIN"/>
    <property type="match status" value="1"/>
</dbReference>
<dbReference type="RefSeq" id="WP_088394830.1">
    <property type="nucleotide sequence ID" value="NZ_MTCZ01000248.1"/>
</dbReference>
<dbReference type="Pfam" id="PF03537">
    <property type="entry name" value="Glyco_hydro_114"/>
    <property type="match status" value="1"/>
</dbReference>
<proteinExistence type="predicted"/>